<dbReference type="AlphaFoldDB" id="A0A4R8H0G0"/>
<accession>A0A4R8H0G0</accession>
<proteinExistence type="inferred from homology"/>
<dbReference type="HAMAP" id="MF_00338">
    <property type="entry name" value="UPF0145"/>
    <property type="match status" value="1"/>
</dbReference>
<dbReference type="SUPFAM" id="SSF117782">
    <property type="entry name" value="YbjQ-like"/>
    <property type="match status" value="1"/>
</dbReference>
<evidence type="ECO:0000313" key="4">
    <source>
        <dbReference type="Proteomes" id="UP000295832"/>
    </source>
</evidence>
<comment type="caution">
    <text evidence="3">The sequence shown here is derived from an EMBL/GenBank/DDBJ whole genome shotgun (WGS) entry which is preliminary data.</text>
</comment>
<dbReference type="STRING" id="926561.GCA_000379025_02339"/>
<dbReference type="PANTHER" id="PTHR34068:SF2">
    <property type="entry name" value="UPF0145 PROTEIN SCO3412"/>
    <property type="match status" value="1"/>
</dbReference>
<dbReference type="Proteomes" id="UP000295832">
    <property type="component" value="Unassembled WGS sequence"/>
</dbReference>
<organism evidence="3 4">
    <name type="scientific">Orenia marismortui</name>
    <dbReference type="NCBI Taxonomy" id="46469"/>
    <lineage>
        <taxon>Bacteria</taxon>
        <taxon>Bacillati</taxon>
        <taxon>Bacillota</taxon>
        <taxon>Clostridia</taxon>
        <taxon>Halanaerobiales</taxon>
        <taxon>Halobacteroidaceae</taxon>
        <taxon>Orenia</taxon>
    </lineage>
</organism>
<sequence>MIKIIITTTDYIAGKETVSTLGLVKGNTIRARHIGSDIGAGLKNLVGGEVKGYTKMINEARDEAMARMRKEATSLDADAIINVRFATSQVMSGAAEVLVYGTAIKLK</sequence>
<dbReference type="EMBL" id="SOEG01000027">
    <property type="protein sequence ID" value="TDX48458.1"/>
    <property type="molecule type" value="Genomic_DNA"/>
</dbReference>
<evidence type="ECO:0000313" key="3">
    <source>
        <dbReference type="EMBL" id="TDX48458.1"/>
    </source>
</evidence>
<evidence type="ECO:0000256" key="2">
    <source>
        <dbReference type="HAMAP-Rule" id="MF_00338"/>
    </source>
</evidence>
<dbReference type="Gene3D" id="3.30.110.70">
    <property type="entry name" value="Hypothetical protein apc22750. Chain B"/>
    <property type="match status" value="1"/>
</dbReference>
<reference evidence="3 4" key="1">
    <citation type="submission" date="2019-03" db="EMBL/GenBank/DDBJ databases">
        <title>Subsurface microbial communities from deep shales in Ohio and West Virginia, USA.</title>
        <authorList>
            <person name="Wrighton K."/>
        </authorList>
    </citation>
    <scope>NUCLEOTIDE SEQUENCE [LARGE SCALE GENOMIC DNA]</scope>
    <source>
        <strain evidence="3 4">MSL 6dP</strain>
    </source>
</reference>
<dbReference type="PANTHER" id="PTHR34068">
    <property type="entry name" value="UPF0145 PROTEIN YBJQ"/>
    <property type="match status" value="1"/>
</dbReference>
<protein>
    <recommendedName>
        <fullName evidence="2">UPF0145 protein C7959_12727</fullName>
    </recommendedName>
</protein>
<name>A0A4R8H0G0_9FIRM</name>
<dbReference type="RefSeq" id="WP_243832512.1">
    <property type="nucleotide sequence ID" value="NZ_SOEG01000027.1"/>
</dbReference>
<comment type="similarity">
    <text evidence="1 2">Belongs to the UPF0145 family.</text>
</comment>
<dbReference type="Pfam" id="PF01906">
    <property type="entry name" value="YbjQ_1"/>
    <property type="match status" value="1"/>
</dbReference>
<evidence type="ECO:0000256" key="1">
    <source>
        <dbReference type="ARBA" id="ARBA00010751"/>
    </source>
</evidence>
<gene>
    <name evidence="3" type="ORF">C7959_12727</name>
</gene>
<dbReference type="InterPro" id="IPR002765">
    <property type="entry name" value="UPF0145_YbjQ-like"/>
</dbReference>
<keyword evidence="4" id="KW-1185">Reference proteome</keyword>
<dbReference type="InterPro" id="IPR035439">
    <property type="entry name" value="UPF0145_dom_sf"/>
</dbReference>